<sequence length="87" mass="9242">MSTNHHHHATTDALVPPLDTAANHHAIAEGDADGKPHHHGGHAGQHPHNFKEKLSFAVDSVENKIEDAAKYVGESVAGKESGSAHEF</sequence>
<evidence type="ECO:0000313" key="2">
    <source>
        <dbReference type="EMBL" id="KAA8905593.1"/>
    </source>
</evidence>
<gene>
    <name evidence="2" type="ORF">DIURU_001396</name>
</gene>
<dbReference type="AlphaFoldDB" id="A0A642UU20"/>
<comment type="caution">
    <text evidence="2">The sequence shown here is derived from an EMBL/GenBank/DDBJ whole genome shotgun (WGS) entry which is preliminary data.</text>
</comment>
<dbReference type="GeneID" id="54780049"/>
<evidence type="ECO:0000256" key="1">
    <source>
        <dbReference type="SAM" id="MobiDB-lite"/>
    </source>
</evidence>
<protein>
    <submittedName>
        <fullName evidence="2">Uncharacterized protein</fullName>
    </submittedName>
</protein>
<feature type="region of interest" description="Disordered" evidence="1">
    <location>
        <begin position="1"/>
        <end position="50"/>
    </location>
</feature>
<accession>A0A642UU20</accession>
<dbReference type="VEuPathDB" id="FungiDB:DIURU_001396"/>
<proteinExistence type="predicted"/>
<keyword evidence="3" id="KW-1185">Reference proteome</keyword>
<reference evidence="2 3" key="1">
    <citation type="submission" date="2019-07" db="EMBL/GenBank/DDBJ databases">
        <title>Genome assembly of two rare yeast pathogens: Diutina rugosa and Trichomonascus ciferrii.</title>
        <authorList>
            <person name="Mixao V."/>
            <person name="Saus E."/>
            <person name="Hansen A."/>
            <person name="Lass-Flor C."/>
            <person name="Gabaldon T."/>
        </authorList>
    </citation>
    <scope>NUCLEOTIDE SEQUENCE [LARGE SCALE GENOMIC DNA]</scope>
    <source>
        <strain evidence="2 3">CBS 613</strain>
    </source>
</reference>
<feature type="compositionally biased region" description="Basic and acidic residues" evidence="1">
    <location>
        <begin position="26"/>
        <end position="35"/>
    </location>
</feature>
<evidence type="ECO:0000313" key="3">
    <source>
        <dbReference type="Proteomes" id="UP000449547"/>
    </source>
</evidence>
<dbReference type="EMBL" id="SWFT01000044">
    <property type="protein sequence ID" value="KAA8905593.1"/>
    <property type="molecule type" value="Genomic_DNA"/>
</dbReference>
<organism evidence="2 3">
    <name type="scientific">Diutina rugosa</name>
    <name type="common">Yeast</name>
    <name type="synonym">Candida rugosa</name>
    <dbReference type="NCBI Taxonomy" id="5481"/>
    <lineage>
        <taxon>Eukaryota</taxon>
        <taxon>Fungi</taxon>
        <taxon>Dikarya</taxon>
        <taxon>Ascomycota</taxon>
        <taxon>Saccharomycotina</taxon>
        <taxon>Pichiomycetes</taxon>
        <taxon>Debaryomycetaceae</taxon>
        <taxon>Diutina</taxon>
    </lineage>
</organism>
<name>A0A642UU20_DIURU</name>
<dbReference type="Proteomes" id="UP000449547">
    <property type="component" value="Unassembled WGS sequence"/>
</dbReference>
<dbReference type="RefSeq" id="XP_034013753.1">
    <property type="nucleotide sequence ID" value="XM_034153934.1"/>
</dbReference>